<feature type="transmembrane region" description="Helical" evidence="8">
    <location>
        <begin position="126"/>
        <end position="147"/>
    </location>
</feature>
<dbReference type="SUPFAM" id="SSF81321">
    <property type="entry name" value="Family A G protein-coupled receptor-like"/>
    <property type="match status" value="1"/>
</dbReference>
<evidence type="ECO:0000256" key="3">
    <source>
        <dbReference type="ARBA" id="ARBA00022989"/>
    </source>
</evidence>
<dbReference type="InterPro" id="IPR000276">
    <property type="entry name" value="GPCR_Rhodpsn"/>
</dbReference>
<keyword evidence="2 8" id="KW-0812">Transmembrane</keyword>
<comment type="caution">
    <text evidence="10">The sequence shown here is derived from an EMBL/GenBank/DDBJ whole genome shotgun (WGS) entry which is preliminary data.</text>
</comment>
<keyword evidence="5 8" id="KW-0472">Membrane</keyword>
<feature type="transmembrane region" description="Helical" evidence="8">
    <location>
        <begin position="46"/>
        <end position="67"/>
    </location>
</feature>
<dbReference type="Gene3D" id="1.20.1070.10">
    <property type="entry name" value="Rhodopsin 7-helix transmembrane proteins"/>
    <property type="match status" value="1"/>
</dbReference>
<dbReference type="InterPro" id="IPR017452">
    <property type="entry name" value="GPCR_Rhodpsn_7TM"/>
</dbReference>
<accession>A0A813REY9</accession>
<organism evidence="10 11">
    <name type="scientific">Adineta steineri</name>
    <dbReference type="NCBI Taxonomy" id="433720"/>
    <lineage>
        <taxon>Eukaryota</taxon>
        <taxon>Metazoa</taxon>
        <taxon>Spiralia</taxon>
        <taxon>Gnathifera</taxon>
        <taxon>Rotifera</taxon>
        <taxon>Eurotatoria</taxon>
        <taxon>Bdelloidea</taxon>
        <taxon>Adinetida</taxon>
        <taxon>Adinetidae</taxon>
        <taxon>Adineta</taxon>
    </lineage>
</organism>
<name>A0A813REY9_9BILA</name>
<dbReference type="GO" id="GO:0005886">
    <property type="term" value="C:plasma membrane"/>
    <property type="evidence" value="ECO:0007669"/>
    <property type="project" value="TreeGrafter"/>
</dbReference>
<evidence type="ECO:0000256" key="8">
    <source>
        <dbReference type="SAM" id="Phobius"/>
    </source>
</evidence>
<feature type="transmembrane region" description="Helical" evidence="8">
    <location>
        <begin position="167"/>
        <end position="192"/>
    </location>
</feature>
<evidence type="ECO:0000259" key="9">
    <source>
        <dbReference type="PROSITE" id="PS50262"/>
    </source>
</evidence>
<evidence type="ECO:0000256" key="5">
    <source>
        <dbReference type="ARBA" id="ARBA00023136"/>
    </source>
</evidence>
<sequence>MSNLVAQVFHIAIYIQPIHFVLAIITNILNISVLYSHTLRKSPCTYYFLAYAVFSIIYSCLLCPTQILRSFSINWINGVFNCKISTYLLYLIPFQANFMLNLASFDRYCSSSQSYVRRSLSARRKVNIIIIISTILLSLYMLPMIFIYNWDITNSICVVKSNILISIYLFSQISLYYILSPLLLIVFGFLTISNIRQQTARIAPSRTVRHGRRTEKQLARMLLLQVSVHLIFALPFGVTYTINSFQPSTQTLTIIGLRLIFVMWQQCDYFVSFFLYIFSGSIYRRQSIRLLKSILCLNIFSST</sequence>
<dbReference type="PANTHER" id="PTHR24243:SF233">
    <property type="entry name" value="THYROTROPIN-RELEASING HORMONE RECEPTOR"/>
    <property type="match status" value="1"/>
</dbReference>
<protein>
    <recommendedName>
        <fullName evidence="9">G-protein coupled receptors family 1 profile domain-containing protein</fullName>
    </recommendedName>
</protein>
<reference evidence="10" key="1">
    <citation type="submission" date="2021-02" db="EMBL/GenBank/DDBJ databases">
        <authorList>
            <person name="Nowell W R."/>
        </authorList>
    </citation>
    <scope>NUCLEOTIDE SEQUENCE</scope>
</reference>
<evidence type="ECO:0000256" key="4">
    <source>
        <dbReference type="ARBA" id="ARBA00023040"/>
    </source>
</evidence>
<evidence type="ECO:0000256" key="2">
    <source>
        <dbReference type="ARBA" id="ARBA00022692"/>
    </source>
</evidence>
<keyword evidence="6" id="KW-0675">Receptor</keyword>
<feature type="transmembrane region" description="Helical" evidence="8">
    <location>
        <begin position="12"/>
        <end position="34"/>
    </location>
</feature>
<evidence type="ECO:0000256" key="1">
    <source>
        <dbReference type="ARBA" id="ARBA00004141"/>
    </source>
</evidence>
<evidence type="ECO:0000256" key="6">
    <source>
        <dbReference type="ARBA" id="ARBA00023170"/>
    </source>
</evidence>
<feature type="transmembrane region" description="Helical" evidence="8">
    <location>
        <begin position="222"/>
        <end position="242"/>
    </location>
</feature>
<comment type="subcellular location">
    <subcellularLocation>
        <location evidence="1">Membrane</location>
        <topology evidence="1">Multi-pass membrane protein</topology>
    </subcellularLocation>
</comment>
<evidence type="ECO:0000256" key="7">
    <source>
        <dbReference type="ARBA" id="ARBA00023224"/>
    </source>
</evidence>
<gene>
    <name evidence="10" type="ORF">VCS650_LOCUS2962</name>
</gene>
<feature type="transmembrane region" description="Helical" evidence="8">
    <location>
        <begin position="262"/>
        <end position="283"/>
    </location>
</feature>
<dbReference type="Proteomes" id="UP000663891">
    <property type="component" value="Unassembled WGS sequence"/>
</dbReference>
<dbReference type="GO" id="GO:0004930">
    <property type="term" value="F:G protein-coupled receptor activity"/>
    <property type="evidence" value="ECO:0007669"/>
    <property type="project" value="UniProtKB-KW"/>
</dbReference>
<dbReference type="PROSITE" id="PS50262">
    <property type="entry name" value="G_PROTEIN_RECEP_F1_2"/>
    <property type="match status" value="1"/>
</dbReference>
<keyword evidence="3 8" id="KW-1133">Transmembrane helix</keyword>
<feature type="domain" description="G-protein coupled receptors family 1 profile" evidence="9">
    <location>
        <begin position="26"/>
        <end position="276"/>
    </location>
</feature>
<dbReference type="Pfam" id="PF00001">
    <property type="entry name" value="7tm_1"/>
    <property type="match status" value="1"/>
</dbReference>
<proteinExistence type="predicted"/>
<dbReference type="CDD" id="cd00637">
    <property type="entry name" value="7tm_classA_rhodopsin-like"/>
    <property type="match status" value="1"/>
</dbReference>
<evidence type="ECO:0000313" key="11">
    <source>
        <dbReference type="Proteomes" id="UP000663891"/>
    </source>
</evidence>
<keyword evidence="7" id="KW-0807">Transducer</keyword>
<keyword evidence="4" id="KW-0297">G-protein coupled receptor</keyword>
<dbReference type="PANTHER" id="PTHR24243">
    <property type="entry name" value="G-PROTEIN COUPLED RECEPTOR"/>
    <property type="match status" value="1"/>
</dbReference>
<dbReference type="AlphaFoldDB" id="A0A813REY9"/>
<feature type="transmembrane region" description="Helical" evidence="8">
    <location>
        <begin position="87"/>
        <end position="105"/>
    </location>
</feature>
<evidence type="ECO:0000313" key="10">
    <source>
        <dbReference type="EMBL" id="CAF0781523.1"/>
    </source>
</evidence>
<dbReference type="OrthoDB" id="10085876at2759"/>
<dbReference type="EMBL" id="CAJNON010000015">
    <property type="protein sequence ID" value="CAF0781523.1"/>
    <property type="molecule type" value="Genomic_DNA"/>
</dbReference>